<keyword evidence="3" id="KW-1185">Reference proteome</keyword>
<reference evidence="2" key="1">
    <citation type="submission" date="2020-10" db="EMBL/GenBank/DDBJ databases">
        <authorList>
            <person name="Kikuchi T."/>
        </authorList>
    </citation>
    <scope>NUCLEOTIDE SEQUENCE</scope>
    <source>
        <strain evidence="2">NKZ352</strain>
    </source>
</reference>
<gene>
    <name evidence="2" type="ORF">CAUJ_LOCUS1024</name>
</gene>
<feature type="compositionally biased region" description="Polar residues" evidence="1">
    <location>
        <begin position="26"/>
        <end position="37"/>
    </location>
</feature>
<feature type="region of interest" description="Disordered" evidence="1">
    <location>
        <begin position="1"/>
        <end position="50"/>
    </location>
</feature>
<evidence type="ECO:0000313" key="2">
    <source>
        <dbReference type="EMBL" id="CAD6185105.1"/>
    </source>
</evidence>
<dbReference type="AlphaFoldDB" id="A0A8S1GND8"/>
<name>A0A8S1GND8_9PELO</name>
<proteinExistence type="predicted"/>
<organism evidence="2 3">
    <name type="scientific">Caenorhabditis auriculariae</name>
    <dbReference type="NCBI Taxonomy" id="2777116"/>
    <lineage>
        <taxon>Eukaryota</taxon>
        <taxon>Metazoa</taxon>
        <taxon>Ecdysozoa</taxon>
        <taxon>Nematoda</taxon>
        <taxon>Chromadorea</taxon>
        <taxon>Rhabditida</taxon>
        <taxon>Rhabditina</taxon>
        <taxon>Rhabditomorpha</taxon>
        <taxon>Rhabditoidea</taxon>
        <taxon>Rhabditidae</taxon>
        <taxon>Peloderinae</taxon>
        <taxon>Caenorhabditis</taxon>
    </lineage>
</organism>
<dbReference type="EMBL" id="CAJGYM010000002">
    <property type="protein sequence ID" value="CAD6185105.1"/>
    <property type="molecule type" value="Genomic_DNA"/>
</dbReference>
<comment type="caution">
    <text evidence="2">The sequence shown here is derived from an EMBL/GenBank/DDBJ whole genome shotgun (WGS) entry which is preliminary data.</text>
</comment>
<accession>A0A8S1GND8</accession>
<evidence type="ECO:0000256" key="1">
    <source>
        <dbReference type="SAM" id="MobiDB-lite"/>
    </source>
</evidence>
<protein>
    <submittedName>
        <fullName evidence="2">Uncharacterized protein</fullName>
    </submittedName>
</protein>
<dbReference type="Proteomes" id="UP000835052">
    <property type="component" value="Unassembled WGS sequence"/>
</dbReference>
<sequence length="90" mass="9846">MKRRKGKSTRVGNVGVRKGKGDGDQSKTSLAETNTYAQPRPYGPSGRIGCRRPIRGHAYSGEAAWLMYCRGVMKSIRPAIFCPPVPVPDL</sequence>
<evidence type="ECO:0000313" key="3">
    <source>
        <dbReference type="Proteomes" id="UP000835052"/>
    </source>
</evidence>